<evidence type="ECO:0000313" key="15">
    <source>
        <dbReference type="Proteomes" id="UP000694523"/>
    </source>
</evidence>
<dbReference type="GO" id="GO:0046872">
    <property type="term" value="F:metal ion binding"/>
    <property type="evidence" value="ECO:0007669"/>
    <property type="project" value="UniProtKB-KW"/>
</dbReference>
<dbReference type="AlphaFoldDB" id="A0A8C6UR84"/>
<keyword evidence="10 12" id="KW-0472">Membrane</keyword>
<evidence type="ECO:0000256" key="2">
    <source>
        <dbReference type="ARBA" id="ARBA00004141"/>
    </source>
</evidence>
<comment type="cofactor">
    <cofactor evidence="1">
        <name>heme b</name>
        <dbReference type="ChEBI" id="CHEBI:60344"/>
    </cofactor>
</comment>
<dbReference type="CDD" id="cd08761">
    <property type="entry name" value="Cyt_b561_CYB561D2_like"/>
    <property type="match status" value="1"/>
</dbReference>
<evidence type="ECO:0000256" key="11">
    <source>
        <dbReference type="ARBA" id="ARBA00024225"/>
    </source>
</evidence>
<accession>A0A8C6UR84</accession>
<dbReference type="GO" id="GO:0140571">
    <property type="term" value="F:transmembrane ascorbate ferrireductase activity"/>
    <property type="evidence" value="ECO:0007669"/>
    <property type="project" value="UniProtKB-EC"/>
</dbReference>
<keyword evidence="15" id="KW-1185">Reference proteome</keyword>
<feature type="transmembrane region" description="Helical" evidence="12">
    <location>
        <begin position="202"/>
        <end position="222"/>
    </location>
</feature>
<keyword evidence="6" id="KW-0479">Metal-binding</keyword>
<evidence type="ECO:0000256" key="6">
    <source>
        <dbReference type="ARBA" id="ARBA00022723"/>
    </source>
</evidence>
<dbReference type="Proteomes" id="UP000694523">
    <property type="component" value="Unplaced"/>
</dbReference>
<keyword evidence="4" id="KW-0349">Heme</keyword>
<evidence type="ECO:0000256" key="1">
    <source>
        <dbReference type="ARBA" id="ARBA00001970"/>
    </source>
</evidence>
<dbReference type="GO" id="GO:0140575">
    <property type="term" value="F:transmembrane monodehydroascorbate reductase activity"/>
    <property type="evidence" value="ECO:0007669"/>
    <property type="project" value="InterPro"/>
</dbReference>
<name>A0A8C6UR84_9GOBI</name>
<keyword evidence="8 12" id="KW-1133">Transmembrane helix</keyword>
<protein>
    <recommendedName>
        <fullName evidence="11">ascorbate ferrireductase (transmembrane)</fullName>
        <ecNumber evidence="11">7.2.1.3</ecNumber>
    </recommendedName>
</protein>
<dbReference type="SMART" id="SM00665">
    <property type="entry name" value="B561"/>
    <property type="match status" value="1"/>
</dbReference>
<evidence type="ECO:0000256" key="9">
    <source>
        <dbReference type="ARBA" id="ARBA00023004"/>
    </source>
</evidence>
<evidence type="ECO:0000256" key="8">
    <source>
        <dbReference type="ARBA" id="ARBA00022989"/>
    </source>
</evidence>
<keyword evidence="7" id="KW-0249">Electron transport</keyword>
<dbReference type="Ensembl" id="ENSNMLT00000044582.1">
    <property type="protein sequence ID" value="ENSNMLP00000040071.1"/>
    <property type="gene ID" value="ENSNMLG00000024654.1"/>
</dbReference>
<proteinExistence type="predicted"/>
<feature type="domain" description="Cytochrome b561" evidence="13">
    <location>
        <begin position="24"/>
        <end position="228"/>
    </location>
</feature>
<dbReference type="PANTHER" id="PTHR15422:SF9">
    <property type="entry name" value="TRANSMEMBRANE REDUCTASE CYB561D1-RELATED"/>
    <property type="match status" value="1"/>
</dbReference>
<evidence type="ECO:0000256" key="4">
    <source>
        <dbReference type="ARBA" id="ARBA00022617"/>
    </source>
</evidence>
<evidence type="ECO:0000259" key="13">
    <source>
        <dbReference type="PROSITE" id="PS50939"/>
    </source>
</evidence>
<dbReference type="GO" id="GO:0016020">
    <property type="term" value="C:membrane"/>
    <property type="evidence" value="ECO:0007669"/>
    <property type="project" value="UniProtKB-SubCell"/>
</dbReference>
<evidence type="ECO:0000256" key="10">
    <source>
        <dbReference type="ARBA" id="ARBA00023136"/>
    </source>
</evidence>
<dbReference type="Gene3D" id="1.20.120.1770">
    <property type="match status" value="1"/>
</dbReference>
<dbReference type="EC" id="7.2.1.3" evidence="11"/>
<dbReference type="PANTHER" id="PTHR15422">
    <property type="entry name" value="OS05G0565100 PROTEIN"/>
    <property type="match status" value="1"/>
</dbReference>
<reference evidence="14" key="1">
    <citation type="submission" date="2025-08" db="UniProtKB">
        <authorList>
            <consortium name="Ensembl"/>
        </authorList>
    </citation>
    <scope>IDENTIFICATION</scope>
</reference>
<organism evidence="14 15">
    <name type="scientific">Neogobius melanostomus</name>
    <name type="common">round goby</name>
    <dbReference type="NCBI Taxonomy" id="47308"/>
    <lineage>
        <taxon>Eukaryota</taxon>
        <taxon>Metazoa</taxon>
        <taxon>Chordata</taxon>
        <taxon>Craniata</taxon>
        <taxon>Vertebrata</taxon>
        <taxon>Euteleostomi</taxon>
        <taxon>Actinopterygii</taxon>
        <taxon>Neopterygii</taxon>
        <taxon>Teleostei</taxon>
        <taxon>Neoteleostei</taxon>
        <taxon>Acanthomorphata</taxon>
        <taxon>Gobiaria</taxon>
        <taxon>Gobiiformes</taxon>
        <taxon>Gobioidei</taxon>
        <taxon>Gobiidae</taxon>
        <taxon>Benthophilinae</taxon>
        <taxon>Neogobiini</taxon>
        <taxon>Neogobius</taxon>
    </lineage>
</organism>
<feature type="transmembrane region" description="Helical" evidence="12">
    <location>
        <begin position="28"/>
        <end position="48"/>
    </location>
</feature>
<evidence type="ECO:0000256" key="7">
    <source>
        <dbReference type="ARBA" id="ARBA00022982"/>
    </source>
</evidence>
<evidence type="ECO:0000256" key="5">
    <source>
        <dbReference type="ARBA" id="ARBA00022692"/>
    </source>
</evidence>
<evidence type="ECO:0000256" key="3">
    <source>
        <dbReference type="ARBA" id="ARBA00022448"/>
    </source>
</evidence>
<feature type="transmembrane region" description="Helical" evidence="12">
    <location>
        <begin position="97"/>
        <end position="117"/>
    </location>
</feature>
<keyword evidence="9" id="KW-0408">Iron</keyword>
<dbReference type="PROSITE" id="PS50939">
    <property type="entry name" value="CYTOCHROME_B561"/>
    <property type="match status" value="1"/>
</dbReference>
<evidence type="ECO:0000256" key="12">
    <source>
        <dbReference type="SAM" id="Phobius"/>
    </source>
</evidence>
<keyword evidence="3" id="KW-0813">Transport</keyword>
<dbReference type="Pfam" id="PF03188">
    <property type="entry name" value="Cytochrom_B561"/>
    <property type="match status" value="1"/>
</dbReference>
<feature type="transmembrane region" description="Helical" evidence="12">
    <location>
        <begin position="166"/>
        <end position="190"/>
    </location>
</feature>
<feature type="transmembrane region" description="Helical" evidence="12">
    <location>
        <begin position="129"/>
        <end position="154"/>
    </location>
</feature>
<evidence type="ECO:0000313" key="14">
    <source>
        <dbReference type="Ensembl" id="ENSNMLP00000040071.1"/>
    </source>
</evidence>
<dbReference type="InterPro" id="IPR006593">
    <property type="entry name" value="Cyt_b561/ferric_Rdtase_TM"/>
</dbReference>
<dbReference type="InterPro" id="IPR045150">
    <property type="entry name" value="CYB561D1/2"/>
</dbReference>
<feature type="transmembrane region" description="Helical" evidence="12">
    <location>
        <begin position="54"/>
        <end position="77"/>
    </location>
</feature>
<sequence>MQVDVEYSPVGEGLGMQDSRLYVWMRRVAVIAAHVTGLSLTITISVLSRPGTSLFSWHPVCMSVAYWLCMTEGLLLFSTEASLCCCKSHKHKVRVHWFCQAMGLLFAVTGLGFMVASKKRSELPHLASWHSVLGVCTLTFTILQAACGTCMLFPQLLQPPPHPSKLRLYHTTCGLVVYFLATFTIVSAMFSDWLQATVKGVAWWALFLLPLLSALVVINQILNAHMPHKKITN</sequence>
<keyword evidence="5 12" id="KW-0812">Transmembrane</keyword>
<comment type="subcellular location">
    <subcellularLocation>
        <location evidence="2">Membrane</location>
        <topology evidence="2">Multi-pass membrane protein</topology>
    </subcellularLocation>
</comment>
<reference evidence="14" key="2">
    <citation type="submission" date="2025-09" db="UniProtKB">
        <authorList>
            <consortium name="Ensembl"/>
        </authorList>
    </citation>
    <scope>IDENTIFICATION</scope>
</reference>